<sequence>MDPADLNPTALLESAWTSQAMDLFADELHDLESLEKEEDVLFQAELQRIRERPPETVAANQTNTDPNTTVSEKKDAGHQKKNSVPSRRGMGSRLTSHVSASGASKAALMVAAARNASRLTKEKETDMIKAREREFWQVVLRTSKQQAQQAREVSELHSANAQRQEEFFSAHGIEEYMMDDVLRGAPKESPKTISTKTRTPIATVNVTSDEICNKYDDVSETQTPLVVSSTRPMSGGISQTGTEASKVSLRPTFLDENELDRNLDECEFIIDAVGFANDLNLTLEKEYGFRPALVHSPDKGESSSSPPPPPPPLTLEEKLLQHTPGDGMNIGGASWNPTLPPLKRKSDEKFQKRQMNTFPTIVTTTTGTAVAAGVAEGGHHIHKSKIILPSLNTTEGDEYPSAKATGTTPFPSERSNVSSHVTTLECTAVDNCVKLRTTAGLEASTVVRFINRDPKRLRLRVRPSNHAWITYSIVNSSLGTTSLGQPSSSISSSSIATPSSVCTTISAPLVCGGFIDIRITFEPQSSAEPFIEQVLQLGYCRELNSRRGEGAKWNFFEVTVLCETILPQFRLIPMFMGGEEGSAISFPLTTGTNTTPTPTNTALTTATVPNTIPNSATSNVSTTITPSNSVASMKTTSVVGKRYGSSRIMEEDVSSCDFPYTFLMNSCTRWYYLENIGSDAVISLRSSSPYFKVSPTPETTILLPGGDRVEIAVCFAPMEEARYETERLFIVVRDFEDGPIIAEHHFGLRGEGVLPKVELIRIGSMELTPQGKERKQQEEEKEAEQEQQQLDKKTNIPQYLVPDTTPGVETEVIVELRNTCPIPLPYYWITETIGGTYIRSDPINDTSKDPNDGKMVTIHHHDNNSDPSGVRFRVTPVTGILAPHKKTSFRVCMQPSRAFPFAAVVNLFLEGLPEPPEGEEEEVPVMEGVSPLAVANVMTEYSRRKTIPALPNHNQVDQMSDPYCVFQYCSKVQPKENRGVFATGFYLFADPVVPSFVIVPDHLEEGVECLVQYENVRRITLQNNSSRPLHFVFDPKPEECPPEMVLSPISDREDIEVKFQPRKGCVQPNSSVTVTFRFILRAVDYFSLSIDCYIPELVELLRDTRRATTLGISSLSNLRCTHQLHLSVTGVGPSVRTSTDFLDFGLIEEGSEGEASFTVTNDNPIPVLFDLQDPMMREPRRFVFLPPSFRLGAGESVEVTVYRQAVETGDSQTFFELVVRGGGTIAIETRATIQRPLLILQEAVVNYGVVPDGAWVEENFILSNTSAFDIPYSVETAVVPPYLQVSLPPPGVIQAGHHGISIPVRCVFSWKPGNEPYEGLLRINNGRTQQQQLLLELCCDSVQQLTVSLDLIPIPKVMEGSSVMACTPPVLPYTLPPPPIMDIASFMEALLWNLVEVKVFHNDVLSVDKDSSSSGSRRSYFTTDIENETANVNTLMERKEPPLMLRPYCPPVVLKAHLPDWEPVWSELMVLRLKNTTGCRSSYSVEAMCYTPETMIEGTETDGKRIMNTSFKTTQGGNRNTRITMPQFTQGHGEGKELSSQQKQGNSSPLSSSRGTGKGNTMMTKIMGTEKHAFWCKSVDGTEQRERERRAALVDAQNVLLDGRGCATVFGKPIEGSLQPYGTVLLPLSICANLPGLYEEKLQVSCCKIPPTQIPIKFELTGKPLLFDFTTAGYNVIDGKQVLLMPSVIAGLGRSRRTVSLVNRVPRDLNVSVQIFLSAMAFCVVAVDDNVEAGEVTLRLDPITEEQQKLESKRNGRVSASPGHFLLPCMSTKVVTLEFTPDAAFVPKQSWEREWRGGAIITAEIAETPFNDSFLIDEFYRIHAEEYPAQRVFKRKRFGESEPAWMKSIVRPIAMLKVKQPFLSRPGVLKKNVILSVGPRELSILKNNIGWLPNDESEKGGNDNNNNNNNNNGSSGNVHSRNNSNKVSESSIHEDSSDKDEEEEEYEDNNNEGKDDDGVRRITTTSGTCTESELDELHPHNQVSRPPIETILAGETERKALRAYIAQRRVELTEQCKRYFIPTELELQAQCGVAQLDVEPSSSVIRFPKYLEGEYCRQSIRLTNTRCATIDFLLDLPSPSFRIVSAEFISMNSDHEELEVDDEEASLAQRAMESLKWSSFDDRQKAQQIVERGKRRRTGDTAKMEVTISKSSLSKYRGQSSIDTELVSTTRYRLRPYDAFDITVEYNVESREELDALLRSSNEVETTLNILFLTNSDTALNDANNNNTAADNHHHNENDRHIHSPQQRRTLGGVHGGDFLIPPLVSPVTELRQVIPLAVTLSTPSVSCNPPMLWFRPWQLVHDGRPQPSYVQKIQLLNAYLLPVHFEIVPRIRLDSTYFLPTTTSITTTATIQPNSNHHYPHHHSNNNTNTNTNTNSNGRESSKSRQSGTNRPTPRILPRERQLKEMTHYWDSDDHNNNTAPLDVPTSDGHRVSESKQESQQGKGESLQQEQKEEKREPPLMEGSSRFIISPLRGIIPAATRGGQPGVYEISVEFNEYANVRFEAIYDVLINNRLLESCSFLLRGDSRETEI</sequence>
<feature type="region of interest" description="Disordered" evidence="1">
    <location>
        <begin position="293"/>
        <end position="317"/>
    </location>
</feature>
<comment type="caution">
    <text evidence="2">The sequence shown here is derived from an EMBL/GenBank/DDBJ whole genome shotgun (WGS) entry which is preliminary data.</text>
</comment>
<evidence type="ECO:0008006" key="4">
    <source>
        <dbReference type="Google" id="ProtNLM"/>
    </source>
</evidence>
<dbReference type="GO" id="GO:0015631">
    <property type="term" value="F:tubulin binding"/>
    <property type="evidence" value="ECO:0007669"/>
    <property type="project" value="TreeGrafter"/>
</dbReference>
<feature type="compositionally biased region" description="Low complexity" evidence="1">
    <location>
        <begin position="2366"/>
        <end position="2378"/>
    </location>
</feature>
<dbReference type="InterPro" id="IPR033304">
    <property type="entry name" value="DLEC1"/>
</dbReference>
<dbReference type="PANTHER" id="PTHR46348">
    <property type="entry name" value="DELETED IN LUNG AND ESOPHAGEAL CANCER PROTEIN 1"/>
    <property type="match status" value="1"/>
</dbReference>
<proteinExistence type="predicted"/>
<dbReference type="GO" id="GO:0005929">
    <property type="term" value="C:cilium"/>
    <property type="evidence" value="ECO:0007669"/>
    <property type="project" value="TreeGrafter"/>
</dbReference>
<feature type="region of interest" description="Disordered" evidence="1">
    <location>
        <begin position="223"/>
        <end position="243"/>
    </location>
</feature>
<feature type="compositionally biased region" description="Basic and acidic residues" evidence="1">
    <location>
        <begin position="2429"/>
        <end position="2438"/>
    </location>
</feature>
<evidence type="ECO:0000256" key="1">
    <source>
        <dbReference type="SAM" id="MobiDB-lite"/>
    </source>
</evidence>
<dbReference type="VEuPathDB" id="TriTrypDB:TM35_000332120"/>
<dbReference type="GO" id="GO:0008285">
    <property type="term" value="P:negative regulation of cell population proliferation"/>
    <property type="evidence" value="ECO:0007669"/>
    <property type="project" value="InterPro"/>
</dbReference>
<keyword evidence="3" id="KW-1185">Reference proteome</keyword>
<gene>
    <name evidence="2" type="ORF">TM35_000332120</name>
</gene>
<feature type="compositionally biased region" description="Polar residues" evidence="1">
    <location>
        <begin position="1962"/>
        <end position="1971"/>
    </location>
</feature>
<dbReference type="InterPro" id="IPR013783">
    <property type="entry name" value="Ig-like_fold"/>
</dbReference>
<organism evidence="2 3">
    <name type="scientific">Trypanosoma theileri</name>
    <dbReference type="NCBI Taxonomy" id="67003"/>
    <lineage>
        <taxon>Eukaryota</taxon>
        <taxon>Discoba</taxon>
        <taxon>Euglenozoa</taxon>
        <taxon>Kinetoplastea</taxon>
        <taxon>Metakinetoplastina</taxon>
        <taxon>Trypanosomatida</taxon>
        <taxon>Trypanosomatidae</taxon>
        <taxon>Trypanosoma</taxon>
    </lineage>
</organism>
<feature type="region of interest" description="Disordered" evidence="1">
    <location>
        <begin position="51"/>
        <end position="101"/>
    </location>
</feature>
<evidence type="ECO:0000313" key="3">
    <source>
        <dbReference type="Proteomes" id="UP000192257"/>
    </source>
</evidence>
<feature type="region of interest" description="Disordered" evidence="1">
    <location>
        <begin position="768"/>
        <end position="792"/>
    </location>
</feature>
<evidence type="ECO:0000313" key="2">
    <source>
        <dbReference type="EMBL" id="ORC85755.1"/>
    </source>
</evidence>
<dbReference type="GO" id="GO:0005737">
    <property type="term" value="C:cytoplasm"/>
    <property type="evidence" value="ECO:0007669"/>
    <property type="project" value="TreeGrafter"/>
</dbReference>
<dbReference type="GeneID" id="39988748"/>
<feature type="compositionally biased region" description="Basic and acidic residues" evidence="1">
    <location>
        <begin position="2398"/>
        <end position="2417"/>
    </location>
</feature>
<dbReference type="Gene3D" id="2.60.40.10">
    <property type="entry name" value="Immunoglobulins"/>
    <property type="match status" value="4"/>
</dbReference>
<feature type="compositionally biased region" description="Basic and acidic residues" evidence="1">
    <location>
        <begin position="2451"/>
        <end position="2460"/>
    </location>
</feature>
<feature type="compositionally biased region" description="Low complexity" evidence="1">
    <location>
        <begin position="2439"/>
        <end position="2450"/>
    </location>
</feature>
<dbReference type="RefSeq" id="XP_028879821.1">
    <property type="nucleotide sequence ID" value="XM_029028968.1"/>
</dbReference>
<accession>A0A1X0NM10</accession>
<feature type="region of interest" description="Disordered" evidence="1">
    <location>
        <begin position="2352"/>
        <end position="2463"/>
    </location>
</feature>
<protein>
    <recommendedName>
        <fullName evidence="4">Abnormal spindle-like microcephaly-associated protein ASH domain-containing protein</fullName>
    </recommendedName>
</protein>
<dbReference type="EMBL" id="NBCO01000033">
    <property type="protein sequence ID" value="ORC85755.1"/>
    <property type="molecule type" value="Genomic_DNA"/>
</dbReference>
<feature type="region of interest" description="Disordered" evidence="1">
    <location>
        <begin position="1895"/>
        <end position="1984"/>
    </location>
</feature>
<feature type="compositionally biased region" description="Polar residues" evidence="1">
    <location>
        <begin position="1538"/>
        <end position="1562"/>
    </location>
</feature>
<dbReference type="Proteomes" id="UP000192257">
    <property type="component" value="Unassembled WGS sequence"/>
</dbReference>
<feature type="compositionally biased region" description="Acidic residues" evidence="1">
    <location>
        <begin position="1937"/>
        <end position="1950"/>
    </location>
</feature>
<name>A0A1X0NM10_9TRYP</name>
<reference evidence="2 3" key="1">
    <citation type="submission" date="2017-03" db="EMBL/GenBank/DDBJ databases">
        <title>An alternative strategy for trypanosome survival in the mammalian bloodstream revealed through genome and transcriptome analysis of the ubiquitous bovine parasite Trypanosoma (Megatrypanum) theileri.</title>
        <authorList>
            <person name="Kelly S."/>
            <person name="Ivens A."/>
            <person name="Mott A."/>
            <person name="O'Neill E."/>
            <person name="Emms D."/>
            <person name="Macleod O."/>
            <person name="Voorheis P."/>
            <person name="Matthews J."/>
            <person name="Matthews K."/>
            <person name="Carrington M."/>
        </authorList>
    </citation>
    <scope>NUCLEOTIDE SEQUENCE [LARGE SCALE GENOMIC DNA]</scope>
    <source>
        <strain evidence="2">Edinburgh</strain>
    </source>
</reference>
<feature type="compositionally biased region" description="Polar residues" evidence="1">
    <location>
        <begin position="1510"/>
        <end position="1530"/>
    </location>
</feature>
<feature type="compositionally biased region" description="Basic and acidic residues" evidence="1">
    <location>
        <begin position="1951"/>
        <end position="1960"/>
    </location>
</feature>
<dbReference type="PANTHER" id="PTHR46348:SF1">
    <property type="entry name" value="DELETED IN LUNG AND ESOPHAGEAL CANCER PROTEIN 1"/>
    <property type="match status" value="1"/>
</dbReference>
<dbReference type="OrthoDB" id="2115465at2759"/>
<feature type="compositionally biased region" description="Polar residues" evidence="1">
    <location>
        <begin position="58"/>
        <end position="70"/>
    </location>
</feature>
<feature type="region of interest" description="Disordered" evidence="1">
    <location>
        <begin position="1510"/>
        <end position="1562"/>
    </location>
</feature>
<feature type="compositionally biased region" description="Low complexity" evidence="1">
    <location>
        <begin position="1902"/>
        <end position="1930"/>
    </location>
</feature>